<dbReference type="AlphaFoldDB" id="A0A0D1IS87"/>
<sequence length="153" mass="17056">MKLIYPYGADKIYLGNPVELFRDQDTGDYIIPKNATDIPPELNGEGMWRPMFNEEKQTWIETADQAYKKSLLKDVPSESNPTNDQLSALGKQLTEEKLARIQADQAQKALGMQLTEEVIARKEAEALSQSLGKQIAALKLDLLNLKGGMTSES</sequence>
<name>A0A0D1IS87_BACIU</name>
<dbReference type="EMBL" id="JXBC01000002">
    <property type="protein sequence ID" value="KIU12243.1"/>
    <property type="molecule type" value="Genomic_DNA"/>
</dbReference>
<accession>A0A0D1IS87</accession>
<organism evidence="1 2">
    <name type="scientific">Bacillus subtilis</name>
    <dbReference type="NCBI Taxonomy" id="1423"/>
    <lineage>
        <taxon>Bacteria</taxon>
        <taxon>Bacillati</taxon>
        <taxon>Bacillota</taxon>
        <taxon>Bacilli</taxon>
        <taxon>Bacillales</taxon>
        <taxon>Bacillaceae</taxon>
        <taxon>Bacillus</taxon>
    </lineage>
</organism>
<reference evidence="1 2" key="1">
    <citation type="submission" date="2014-12" db="EMBL/GenBank/DDBJ databases">
        <title>Comparative genome analysis of Bacillus coagulans HM-08, Clostridium butyricum HM-68, Bacillus subtilis HM-66 and Bacillus licheniformis BL-09.</title>
        <authorList>
            <person name="Zhang H."/>
        </authorList>
    </citation>
    <scope>NUCLEOTIDE SEQUENCE [LARGE SCALE GENOMIC DNA]</scope>
    <source>
        <strain evidence="1 2">HM-66</strain>
    </source>
</reference>
<evidence type="ECO:0000313" key="1">
    <source>
        <dbReference type="EMBL" id="KIU12243.1"/>
    </source>
</evidence>
<evidence type="ECO:0000313" key="2">
    <source>
        <dbReference type="Proteomes" id="UP000032247"/>
    </source>
</evidence>
<dbReference type="Proteomes" id="UP000032247">
    <property type="component" value="Unassembled WGS sequence"/>
</dbReference>
<dbReference type="PATRIC" id="fig|1423.173.peg.1127"/>
<gene>
    <name evidence="1" type="ORF">SC09_Contig19orf00661</name>
</gene>
<protein>
    <submittedName>
        <fullName evidence="1">YomQ</fullName>
    </submittedName>
</protein>
<dbReference type="RefSeq" id="WP_043857345.1">
    <property type="nucleotide sequence ID" value="NZ_CP147492.1"/>
</dbReference>
<comment type="caution">
    <text evidence="1">The sequence shown here is derived from an EMBL/GenBank/DDBJ whole genome shotgun (WGS) entry which is preliminary data.</text>
</comment>
<proteinExistence type="predicted"/>